<dbReference type="Gene3D" id="3.40.50.1820">
    <property type="entry name" value="alpha/beta hydrolase"/>
    <property type="match status" value="1"/>
</dbReference>
<sequence length="451" mass="52402">MVLKKGEIIENLPLNDTTENTYSLFIPKEFSMDKRWPLLLVTDTKGEEKSALSMFVMAAEKEGYVLAAPKLSDTLSLTKNMLVTSGTIKRITEMLPIHTDRIYAAGQDSGGQLASLVPILIKAVNGAISINASLANRELINMKEPFHFIAIVNKENYRYPYTLTDAKLLDQFKFPNQVLLYDGDGEWPGVAYLEKAMQLFTLDAMGRNRIPKDTLYMEKAFKKDIAHLNQLGKIGDLLWKEQYITEMMSMYRAMKNMDSLRSVQRDLRRSKEYKVMKRAENAAFLQENMLKEDYQYYMDEDLYTHNYNNLGWWKYQKTEIEKFIDGGKPFEKQMGHRLKGFVNALAEDNISIEMAEEVVDENALAFLYMLKTILEPGNYEYYLKTISLSAKNDDFGTSLFYLEELLKKGFKDKEKLYNIEHTALFRIMPEFNEMVSKYLDDARYHIKIEEN</sequence>
<dbReference type="InterPro" id="IPR029058">
    <property type="entry name" value="AB_hydrolase_fold"/>
</dbReference>
<evidence type="ECO:0008006" key="3">
    <source>
        <dbReference type="Google" id="ProtNLM"/>
    </source>
</evidence>
<keyword evidence="2" id="KW-1185">Reference proteome</keyword>
<dbReference type="Proteomes" id="UP001330184">
    <property type="component" value="Chromosome"/>
</dbReference>
<name>A0AA48HDA2_9FLAO</name>
<evidence type="ECO:0000313" key="2">
    <source>
        <dbReference type="Proteomes" id="UP001330184"/>
    </source>
</evidence>
<evidence type="ECO:0000313" key="1">
    <source>
        <dbReference type="EMBL" id="BDW93115.1"/>
    </source>
</evidence>
<protein>
    <recommendedName>
        <fullName evidence="3">Alpha/beta hydrolase</fullName>
    </recommendedName>
</protein>
<dbReference type="EMBL" id="AP027268">
    <property type="protein sequence ID" value="BDW93115.1"/>
    <property type="molecule type" value="Genomic_DNA"/>
</dbReference>
<proteinExistence type="predicted"/>
<reference evidence="1 2" key="1">
    <citation type="submission" date="2023-01" db="EMBL/GenBank/DDBJ databases">
        <title>Complete genome sequence of Muricauda aquimarina strain IFOP_LL357.</title>
        <authorList>
            <person name="Gajardo G."/>
            <person name="Ueki S."/>
            <person name="Maruyama F."/>
        </authorList>
    </citation>
    <scope>NUCLEOTIDE SEQUENCE [LARGE SCALE GENOMIC DNA]</scope>
    <source>
        <strain evidence="1 2">IFOP_LL357</strain>
    </source>
</reference>
<dbReference type="AlphaFoldDB" id="A0AA48HDA2"/>
<organism evidence="1 2">
    <name type="scientific">Flagellimonas marinaquae</name>
    <dbReference type="NCBI Taxonomy" id="254955"/>
    <lineage>
        <taxon>Bacteria</taxon>
        <taxon>Pseudomonadati</taxon>
        <taxon>Bacteroidota</taxon>
        <taxon>Flavobacteriia</taxon>
        <taxon>Flavobacteriales</taxon>
        <taxon>Flavobacteriaceae</taxon>
        <taxon>Flagellimonas</taxon>
    </lineage>
</organism>
<gene>
    <name evidence="1" type="ORF">MACH07_19470</name>
</gene>
<accession>A0AA48HDA2</accession>
<dbReference type="SUPFAM" id="SSF53474">
    <property type="entry name" value="alpha/beta-Hydrolases"/>
    <property type="match status" value="1"/>
</dbReference>